<reference evidence="1" key="1">
    <citation type="submission" date="2021-01" db="EMBL/GenBank/DDBJ databases">
        <authorList>
            <consortium name="Genoscope - CEA"/>
            <person name="William W."/>
        </authorList>
    </citation>
    <scope>NUCLEOTIDE SEQUENCE</scope>
</reference>
<comment type="caution">
    <text evidence="1">The sequence shown here is derived from an EMBL/GenBank/DDBJ whole genome shotgun (WGS) entry which is preliminary data.</text>
</comment>
<dbReference type="EMBL" id="CAJJDN010000185">
    <property type="protein sequence ID" value="CAD8128291.1"/>
    <property type="molecule type" value="Genomic_DNA"/>
</dbReference>
<dbReference type="AlphaFoldDB" id="A0A8S1RIG7"/>
<gene>
    <name evidence="1" type="ORF">PSON_ATCC_30995.1.T1850045</name>
</gene>
<accession>A0A8S1RIG7</accession>
<keyword evidence="2" id="KW-1185">Reference proteome</keyword>
<sequence>MKHNTILIIQNYGLCNKYQNYSKIESKIGRLFIFQFTYKY</sequence>
<name>A0A8S1RIG7_9CILI</name>
<protein>
    <submittedName>
        <fullName evidence="1">Uncharacterized protein</fullName>
    </submittedName>
</protein>
<proteinExistence type="predicted"/>
<dbReference type="Proteomes" id="UP000692954">
    <property type="component" value="Unassembled WGS sequence"/>
</dbReference>
<evidence type="ECO:0000313" key="2">
    <source>
        <dbReference type="Proteomes" id="UP000692954"/>
    </source>
</evidence>
<evidence type="ECO:0000313" key="1">
    <source>
        <dbReference type="EMBL" id="CAD8128291.1"/>
    </source>
</evidence>
<organism evidence="1 2">
    <name type="scientific">Paramecium sonneborni</name>
    <dbReference type="NCBI Taxonomy" id="65129"/>
    <lineage>
        <taxon>Eukaryota</taxon>
        <taxon>Sar</taxon>
        <taxon>Alveolata</taxon>
        <taxon>Ciliophora</taxon>
        <taxon>Intramacronucleata</taxon>
        <taxon>Oligohymenophorea</taxon>
        <taxon>Peniculida</taxon>
        <taxon>Parameciidae</taxon>
        <taxon>Paramecium</taxon>
    </lineage>
</organism>